<name>A0A521DJH8_9SPHI</name>
<dbReference type="InterPro" id="IPR008000">
    <property type="entry name" value="Rham/fucose_mutarotase"/>
</dbReference>
<accession>A0A521DJH8</accession>
<sequence length="168" mass="19166">MEYAGRGDDRIILGIQLNKYNLYMKKSLLTSVICAIAIFFISCSQNKEGSVNTDKLVEKVFVVNILKDEQKLKEYLDHHQQVWPEVEAGFKKAGYKKITLFRYNHLLVMTILVPDNADLGAMGKLAESYSPRCAEWNKLMNAYQTGVEGTSPGQTWVEAQPFYKFSNQ</sequence>
<organism evidence="1 2">
    <name type="scientific">Solitalea koreensis</name>
    <dbReference type="NCBI Taxonomy" id="543615"/>
    <lineage>
        <taxon>Bacteria</taxon>
        <taxon>Pseudomonadati</taxon>
        <taxon>Bacteroidota</taxon>
        <taxon>Sphingobacteriia</taxon>
        <taxon>Sphingobacteriales</taxon>
        <taxon>Sphingobacteriaceae</taxon>
        <taxon>Solitalea</taxon>
    </lineage>
</organism>
<dbReference type="GO" id="GO:0016857">
    <property type="term" value="F:racemase and epimerase activity, acting on carbohydrates and derivatives"/>
    <property type="evidence" value="ECO:0007669"/>
    <property type="project" value="InterPro"/>
</dbReference>
<gene>
    <name evidence="1" type="ORF">SAMN06265350_10753</name>
</gene>
<keyword evidence="2" id="KW-1185">Reference proteome</keyword>
<dbReference type="PANTHER" id="PTHR43239">
    <property type="entry name" value="UPF0734 PROTEIN DDB_G0273871/DDB_G0273177"/>
    <property type="match status" value="1"/>
</dbReference>
<dbReference type="Proteomes" id="UP000315971">
    <property type="component" value="Unassembled WGS sequence"/>
</dbReference>
<dbReference type="SUPFAM" id="SSF54909">
    <property type="entry name" value="Dimeric alpha+beta barrel"/>
    <property type="match status" value="1"/>
</dbReference>
<dbReference type="AlphaFoldDB" id="A0A521DJH8"/>
<dbReference type="EMBL" id="FXSZ01000007">
    <property type="protein sequence ID" value="SMO71857.1"/>
    <property type="molecule type" value="Genomic_DNA"/>
</dbReference>
<dbReference type="PANTHER" id="PTHR43239:SF1">
    <property type="entry name" value="UPF0734 PROTEIN DDB_G0273871_DDB_G0273177"/>
    <property type="match status" value="1"/>
</dbReference>
<dbReference type="InterPro" id="IPR011008">
    <property type="entry name" value="Dimeric_a/b-barrel"/>
</dbReference>
<evidence type="ECO:0000313" key="2">
    <source>
        <dbReference type="Proteomes" id="UP000315971"/>
    </source>
</evidence>
<dbReference type="OrthoDB" id="1430580at2"/>
<dbReference type="Pfam" id="PF05336">
    <property type="entry name" value="rhaM"/>
    <property type="match status" value="1"/>
</dbReference>
<evidence type="ECO:0000313" key="1">
    <source>
        <dbReference type="EMBL" id="SMO71857.1"/>
    </source>
</evidence>
<proteinExistence type="predicted"/>
<dbReference type="Gene3D" id="3.30.70.100">
    <property type="match status" value="1"/>
</dbReference>
<dbReference type="InterPro" id="IPR052996">
    <property type="entry name" value="Carb_Metab_Mutarotase"/>
</dbReference>
<protein>
    <submittedName>
        <fullName evidence="1">L-rhamnose mutarotase</fullName>
    </submittedName>
</protein>
<reference evidence="1 2" key="1">
    <citation type="submission" date="2017-05" db="EMBL/GenBank/DDBJ databases">
        <authorList>
            <person name="Varghese N."/>
            <person name="Submissions S."/>
        </authorList>
    </citation>
    <scope>NUCLEOTIDE SEQUENCE [LARGE SCALE GENOMIC DNA]</scope>
    <source>
        <strain evidence="1 2">DSM 21342</strain>
    </source>
</reference>